<evidence type="ECO:0000256" key="1">
    <source>
        <dbReference type="SAM" id="MobiDB-lite"/>
    </source>
</evidence>
<name>A0A5B6W1H7_9ROSI</name>
<proteinExistence type="predicted"/>
<evidence type="ECO:0000313" key="3">
    <source>
        <dbReference type="Proteomes" id="UP000325315"/>
    </source>
</evidence>
<protein>
    <submittedName>
        <fullName evidence="2">LIMR family protein</fullName>
    </submittedName>
</protein>
<sequence length="179" mass="20643">MNSHKTYPEVEKTSSSSHLLHGRTAASRRLPSPPFTPYSGADRSLVLLSSSSLPNRGQLPIRLPSPPVPPHSDADRSPVRLCSKARRRTAQKFAFIIFESSLQNLPNTGFDFRCRRRCLLTHTSTVFETPVRPETLKSRLYFTLFFWSPPSLPRFVVTFRHRRRRFYPDPAPSDNPFWF</sequence>
<accession>A0A5B6W1H7</accession>
<dbReference type="EMBL" id="SMMG02000005">
    <property type="protein sequence ID" value="KAA3475430.1"/>
    <property type="molecule type" value="Genomic_DNA"/>
</dbReference>
<feature type="region of interest" description="Disordered" evidence="1">
    <location>
        <begin position="1"/>
        <end position="37"/>
    </location>
</feature>
<organism evidence="2 3">
    <name type="scientific">Gossypium australe</name>
    <dbReference type="NCBI Taxonomy" id="47621"/>
    <lineage>
        <taxon>Eukaryota</taxon>
        <taxon>Viridiplantae</taxon>
        <taxon>Streptophyta</taxon>
        <taxon>Embryophyta</taxon>
        <taxon>Tracheophyta</taxon>
        <taxon>Spermatophyta</taxon>
        <taxon>Magnoliopsida</taxon>
        <taxon>eudicotyledons</taxon>
        <taxon>Gunneridae</taxon>
        <taxon>Pentapetalae</taxon>
        <taxon>rosids</taxon>
        <taxon>malvids</taxon>
        <taxon>Malvales</taxon>
        <taxon>Malvaceae</taxon>
        <taxon>Malvoideae</taxon>
        <taxon>Gossypium</taxon>
    </lineage>
</organism>
<dbReference type="AlphaFoldDB" id="A0A5B6W1H7"/>
<comment type="caution">
    <text evidence="2">The sequence shown here is derived from an EMBL/GenBank/DDBJ whole genome shotgun (WGS) entry which is preliminary data.</text>
</comment>
<keyword evidence="3" id="KW-1185">Reference proteome</keyword>
<feature type="compositionally biased region" description="Basic and acidic residues" evidence="1">
    <location>
        <begin position="1"/>
        <end position="12"/>
    </location>
</feature>
<dbReference type="Proteomes" id="UP000325315">
    <property type="component" value="Unassembled WGS sequence"/>
</dbReference>
<reference evidence="3" key="1">
    <citation type="journal article" date="2019" name="Plant Biotechnol. J.">
        <title>Genome sequencing of the Australian wild diploid species Gossypium australe highlights disease resistance and delayed gland morphogenesis.</title>
        <authorList>
            <person name="Cai Y."/>
            <person name="Cai X."/>
            <person name="Wang Q."/>
            <person name="Wang P."/>
            <person name="Zhang Y."/>
            <person name="Cai C."/>
            <person name="Xu Y."/>
            <person name="Wang K."/>
            <person name="Zhou Z."/>
            <person name="Wang C."/>
            <person name="Geng S."/>
            <person name="Li B."/>
            <person name="Dong Q."/>
            <person name="Hou Y."/>
            <person name="Wang H."/>
            <person name="Ai P."/>
            <person name="Liu Z."/>
            <person name="Yi F."/>
            <person name="Sun M."/>
            <person name="An G."/>
            <person name="Cheng J."/>
            <person name="Zhang Y."/>
            <person name="Shi Q."/>
            <person name="Xie Y."/>
            <person name="Shi X."/>
            <person name="Chang Y."/>
            <person name="Huang F."/>
            <person name="Chen Y."/>
            <person name="Hong S."/>
            <person name="Mi L."/>
            <person name="Sun Q."/>
            <person name="Zhang L."/>
            <person name="Zhou B."/>
            <person name="Peng R."/>
            <person name="Zhang X."/>
            <person name="Liu F."/>
        </authorList>
    </citation>
    <scope>NUCLEOTIDE SEQUENCE [LARGE SCALE GENOMIC DNA]</scope>
    <source>
        <strain evidence="3">cv. PA1801</strain>
    </source>
</reference>
<evidence type="ECO:0000313" key="2">
    <source>
        <dbReference type="EMBL" id="KAA3475430.1"/>
    </source>
</evidence>
<feature type="region of interest" description="Disordered" evidence="1">
    <location>
        <begin position="57"/>
        <end position="78"/>
    </location>
</feature>
<gene>
    <name evidence="2" type="ORF">EPI10_025613</name>
</gene>
<dbReference type="OrthoDB" id="1001981at2759"/>